<accession>A0A8X7PAN0</accession>
<evidence type="ECO:0000313" key="3">
    <source>
        <dbReference type="Proteomes" id="UP000886595"/>
    </source>
</evidence>
<name>A0A8X7PAN0_BRACI</name>
<comment type="caution">
    <text evidence="2">The sequence shown here is derived from an EMBL/GenBank/DDBJ whole genome shotgun (WGS) entry which is preliminary data.</text>
</comment>
<proteinExistence type="predicted"/>
<evidence type="ECO:0000313" key="2">
    <source>
        <dbReference type="EMBL" id="KAG2248351.1"/>
    </source>
</evidence>
<feature type="compositionally biased region" description="Low complexity" evidence="1">
    <location>
        <begin position="1"/>
        <end position="22"/>
    </location>
</feature>
<sequence>MVSKVRPASKSASKVSSKQSRATASSLGADETKVKLDHLFTRLTAAPDLLSICPDLAPPRPEQTLATVKLTRDSKYVTEGWNGTRKAKGKGEGELKE</sequence>
<evidence type="ECO:0000256" key="1">
    <source>
        <dbReference type="SAM" id="MobiDB-lite"/>
    </source>
</evidence>
<keyword evidence="3" id="KW-1185">Reference proteome</keyword>
<dbReference type="Proteomes" id="UP000886595">
    <property type="component" value="Unassembled WGS sequence"/>
</dbReference>
<organism evidence="2 3">
    <name type="scientific">Brassica carinata</name>
    <name type="common">Ethiopian mustard</name>
    <name type="synonym">Abyssinian cabbage</name>
    <dbReference type="NCBI Taxonomy" id="52824"/>
    <lineage>
        <taxon>Eukaryota</taxon>
        <taxon>Viridiplantae</taxon>
        <taxon>Streptophyta</taxon>
        <taxon>Embryophyta</taxon>
        <taxon>Tracheophyta</taxon>
        <taxon>Spermatophyta</taxon>
        <taxon>Magnoliopsida</taxon>
        <taxon>eudicotyledons</taxon>
        <taxon>Gunneridae</taxon>
        <taxon>Pentapetalae</taxon>
        <taxon>rosids</taxon>
        <taxon>malvids</taxon>
        <taxon>Brassicales</taxon>
        <taxon>Brassicaceae</taxon>
        <taxon>Brassiceae</taxon>
        <taxon>Brassica</taxon>
    </lineage>
</organism>
<protein>
    <submittedName>
        <fullName evidence="2">Uncharacterized protein</fullName>
    </submittedName>
</protein>
<dbReference type="AlphaFoldDB" id="A0A8X7PAN0"/>
<gene>
    <name evidence="2" type="ORF">Bca52824_087979</name>
</gene>
<dbReference type="OrthoDB" id="10609635at2759"/>
<feature type="region of interest" description="Disordered" evidence="1">
    <location>
        <begin position="1"/>
        <end position="28"/>
    </location>
</feature>
<reference evidence="2 3" key="1">
    <citation type="submission" date="2020-02" db="EMBL/GenBank/DDBJ databases">
        <authorList>
            <person name="Ma Q."/>
            <person name="Huang Y."/>
            <person name="Song X."/>
            <person name="Pei D."/>
        </authorList>
    </citation>
    <scope>NUCLEOTIDE SEQUENCE [LARGE SCALE GENOMIC DNA]</scope>
    <source>
        <strain evidence="2">Sxm20200214</strain>
        <tissue evidence="2">Leaf</tissue>
    </source>
</reference>
<dbReference type="EMBL" id="JAAMPC010000017">
    <property type="protein sequence ID" value="KAG2248351.1"/>
    <property type="molecule type" value="Genomic_DNA"/>
</dbReference>